<dbReference type="InterPro" id="IPR036396">
    <property type="entry name" value="Cyt_P450_sf"/>
</dbReference>
<dbReference type="GO" id="GO:0004497">
    <property type="term" value="F:monooxygenase activity"/>
    <property type="evidence" value="ECO:0007669"/>
    <property type="project" value="InterPro"/>
</dbReference>
<dbReference type="GO" id="GO:0020037">
    <property type="term" value="F:heme binding"/>
    <property type="evidence" value="ECO:0007669"/>
    <property type="project" value="InterPro"/>
</dbReference>
<gene>
    <name evidence="1" type="ORF">DEBURN_LOCUS10075</name>
</gene>
<organism evidence="1 2">
    <name type="scientific">Diversispora eburnea</name>
    <dbReference type="NCBI Taxonomy" id="1213867"/>
    <lineage>
        <taxon>Eukaryota</taxon>
        <taxon>Fungi</taxon>
        <taxon>Fungi incertae sedis</taxon>
        <taxon>Mucoromycota</taxon>
        <taxon>Glomeromycotina</taxon>
        <taxon>Glomeromycetes</taxon>
        <taxon>Diversisporales</taxon>
        <taxon>Diversisporaceae</taxon>
        <taxon>Diversispora</taxon>
    </lineage>
</organism>
<dbReference type="GO" id="GO:0016705">
    <property type="term" value="F:oxidoreductase activity, acting on paired donors, with incorporation or reduction of molecular oxygen"/>
    <property type="evidence" value="ECO:0007669"/>
    <property type="project" value="InterPro"/>
</dbReference>
<feature type="non-terminal residue" evidence="1">
    <location>
        <position position="239"/>
    </location>
</feature>
<dbReference type="EMBL" id="CAJVPK010002471">
    <property type="protein sequence ID" value="CAG8613459.1"/>
    <property type="molecule type" value="Genomic_DNA"/>
</dbReference>
<dbReference type="Proteomes" id="UP000789706">
    <property type="component" value="Unassembled WGS sequence"/>
</dbReference>
<protein>
    <submittedName>
        <fullName evidence="1">2440_t:CDS:1</fullName>
    </submittedName>
</protein>
<accession>A0A9N9CSG3</accession>
<proteinExistence type="predicted"/>
<dbReference type="SUPFAM" id="SSF48264">
    <property type="entry name" value="Cytochrome P450"/>
    <property type="match status" value="1"/>
</dbReference>
<reference evidence="1" key="1">
    <citation type="submission" date="2021-06" db="EMBL/GenBank/DDBJ databases">
        <authorList>
            <person name="Kallberg Y."/>
            <person name="Tangrot J."/>
            <person name="Rosling A."/>
        </authorList>
    </citation>
    <scope>NUCLEOTIDE SEQUENCE</scope>
    <source>
        <strain evidence="1">AZ414A</strain>
    </source>
</reference>
<sequence length="239" mass="28308">MGLLHLIPNIDAWFYKLNKEYGRNGLFEVTFVGKRQIVITHAEYIENLLRHVIRSANYGLLDLLDLDTKNLAFNHYYNPNKIENGLFEEMSNYWIDLKQKSEDVIIIDIAAWTLITKEMIESDEFIEYINVFFSENQFAYAPKFITGLPFIKNRVKRLLDSNHSLYKRLEETVRRKGKEIEKSINNNDYEFKSKQLDLLPSLIITMDTFCFVLYYISHNPNVKKKLLEEIKSVFKQTSN</sequence>
<dbReference type="GO" id="GO:0005506">
    <property type="term" value="F:iron ion binding"/>
    <property type="evidence" value="ECO:0007669"/>
    <property type="project" value="InterPro"/>
</dbReference>
<dbReference type="AlphaFoldDB" id="A0A9N9CSG3"/>
<evidence type="ECO:0000313" key="1">
    <source>
        <dbReference type="EMBL" id="CAG8613459.1"/>
    </source>
</evidence>
<evidence type="ECO:0000313" key="2">
    <source>
        <dbReference type="Proteomes" id="UP000789706"/>
    </source>
</evidence>
<comment type="caution">
    <text evidence="1">The sequence shown here is derived from an EMBL/GenBank/DDBJ whole genome shotgun (WGS) entry which is preliminary data.</text>
</comment>
<dbReference type="OrthoDB" id="1470350at2759"/>
<dbReference type="Gene3D" id="1.10.630.10">
    <property type="entry name" value="Cytochrome P450"/>
    <property type="match status" value="1"/>
</dbReference>
<name>A0A9N9CSG3_9GLOM</name>
<keyword evidence="2" id="KW-1185">Reference proteome</keyword>